<accession>A0ABM8FMU6</accession>
<evidence type="ECO:0000256" key="4">
    <source>
        <dbReference type="ARBA" id="ARBA00023136"/>
    </source>
</evidence>
<dbReference type="PANTHER" id="PTHR30026:SF20">
    <property type="entry name" value="OUTER MEMBRANE PROTEIN TOLC"/>
    <property type="match status" value="1"/>
</dbReference>
<proteinExistence type="predicted"/>
<dbReference type="PANTHER" id="PTHR30026">
    <property type="entry name" value="OUTER MEMBRANE PROTEIN TOLC"/>
    <property type="match status" value="1"/>
</dbReference>
<dbReference type="Proteomes" id="UP001321445">
    <property type="component" value="Chromosome"/>
</dbReference>
<dbReference type="EMBL" id="AP027370">
    <property type="protein sequence ID" value="BDY13723.1"/>
    <property type="molecule type" value="Genomic_DNA"/>
</dbReference>
<dbReference type="SUPFAM" id="SSF56954">
    <property type="entry name" value="Outer membrane efflux proteins (OEP)"/>
    <property type="match status" value="1"/>
</dbReference>
<evidence type="ECO:0000256" key="5">
    <source>
        <dbReference type="ARBA" id="ARBA00023237"/>
    </source>
</evidence>
<feature type="signal peptide" evidence="7">
    <location>
        <begin position="1"/>
        <end position="16"/>
    </location>
</feature>
<sequence length="390" mass="43876">MKLFLTICLCAAAGFAVDFKTFETMALQNAPAMQAARLENNAAKLQGRIALRYANPSIEGEVSGFDADAGGSDTGWRTAISQPVRVFGLGHDLQRYADRLNILAEKGYEKGRAGFMVQLRHRYVDYVKAVHAKALLEQKIALAKRLETIAQERFENGAGTRAKVMQASLQRIAAETKLIEGQREIVARYYDLLADAGMTEQVTLDAAFLYPVEVDNHADTALKNPELQAMQALSNLYEAEAKTHDRSIKAYQLFAEYEEEPDQSIARFGVGIDLPLFNRNKEEYQLARIRVQQASLRVAQLKSEQKAQLESLQLQLATLGKHYAALKQRLEKEQELLSLFEEGYRAAQSSLLDLIQTKNALIDTKRQLLETEYLANLYHIQIDYLKGKLK</sequence>
<keyword evidence="4" id="KW-0472">Membrane</keyword>
<gene>
    <name evidence="8" type="ORF">HCR_20350</name>
</gene>
<evidence type="ECO:0000313" key="9">
    <source>
        <dbReference type="Proteomes" id="UP001321445"/>
    </source>
</evidence>
<evidence type="ECO:0000256" key="6">
    <source>
        <dbReference type="SAM" id="Coils"/>
    </source>
</evidence>
<reference evidence="8 9" key="1">
    <citation type="submission" date="2023-03" db="EMBL/GenBank/DDBJ databases">
        <title>Description of Hydrogenimonas sp. ISO32.</title>
        <authorList>
            <person name="Mino S."/>
            <person name="Fukazawa S."/>
            <person name="Sawabe T."/>
        </authorList>
    </citation>
    <scope>NUCLEOTIDE SEQUENCE [LARGE SCALE GENOMIC DNA]</scope>
    <source>
        <strain evidence="8 9">ISO32</strain>
    </source>
</reference>
<dbReference type="InterPro" id="IPR051906">
    <property type="entry name" value="TolC-like"/>
</dbReference>
<comment type="subcellular location">
    <subcellularLocation>
        <location evidence="1">Cell outer membrane</location>
    </subcellularLocation>
</comment>
<keyword evidence="9" id="KW-1185">Reference proteome</keyword>
<evidence type="ECO:0000313" key="8">
    <source>
        <dbReference type="EMBL" id="BDY13723.1"/>
    </source>
</evidence>
<keyword evidence="6" id="KW-0175">Coiled coil</keyword>
<evidence type="ECO:0000256" key="2">
    <source>
        <dbReference type="ARBA" id="ARBA00022452"/>
    </source>
</evidence>
<keyword evidence="7" id="KW-0732">Signal</keyword>
<keyword evidence="5" id="KW-0998">Cell outer membrane</keyword>
<evidence type="ECO:0008006" key="10">
    <source>
        <dbReference type="Google" id="ProtNLM"/>
    </source>
</evidence>
<protein>
    <recommendedName>
        <fullName evidence="10">Outer membrane efflux protein</fullName>
    </recommendedName>
</protein>
<evidence type="ECO:0000256" key="1">
    <source>
        <dbReference type="ARBA" id="ARBA00004442"/>
    </source>
</evidence>
<organism evidence="8 9">
    <name type="scientific">Hydrogenimonas cancrithermarum</name>
    <dbReference type="NCBI Taxonomy" id="2993563"/>
    <lineage>
        <taxon>Bacteria</taxon>
        <taxon>Pseudomonadati</taxon>
        <taxon>Campylobacterota</taxon>
        <taxon>Epsilonproteobacteria</taxon>
        <taxon>Campylobacterales</taxon>
        <taxon>Hydrogenimonadaceae</taxon>
        <taxon>Hydrogenimonas</taxon>
    </lineage>
</organism>
<dbReference type="RefSeq" id="WP_286336667.1">
    <property type="nucleotide sequence ID" value="NZ_AP027370.1"/>
</dbReference>
<dbReference type="Gene3D" id="1.20.1600.10">
    <property type="entry name" value="Outer membrane efflux proteins (OEP)"/>
    <property type="match status" value="1"/>
</dbReference>
<feature type="coiled-coil region" evidence="6">
    <location>
        <begin position="284"/>
        <end position="343"/>
    </location>
</feature>
<keyword evidence="3" id="KW-0812">Transmembrane</keyword>
<keyword evidence="2" id="KW-1134">Transmembrane beta strand</keyword>
<feature type="chain" id="PRO_5046258939" description="Outer membrane efflux protein" evidence="7">
    <location>
        <begin position="17"/>
        <end position="390"/>
    </location>
</feature>
<evidence type="ECO:0000256" key="7">
    <source>
        <dbReference type="SAM" id="SignalP"/>
    </source>
</evidence>
<evidence type="ECO:0000256" key="3">
    <source>
        <dbReference type="ARBA" id="ARBA00022692"/>
    </source>
</evidence>
<name>A0ABM8FMU6_9BACT</name>